<accession>A0A1L6ZL64</accession>
<dbReference type="GO" id="GO:0005524">
    <property type="term" value="F:ATP binding"/>
    <property type="evidence" value="ECO:0007669"/>
    <property type="project" value="UniProtKB-KW"/>
</dbReference>
<dbReference type="PANTHER" id="PTHR43582:SF2">
    <property type="entry name" value="LINEARMYCIN RESISTANCE ATP-BINDING PROTEIN LNRL"/>
    <property type="match status" value="1"/>
</dbReference>
<dbReference type="SMART" id="SM00382">
    <property type="entry name" value="AAA"/>
    <property type="match status" value="1"/>
</dbReference>
<dbReference type="Proteomes" id="UP000185426">
    <property type="component" value="Chromosome"/>
</dbReference>
<dbReference type="InterPro" id="IPR027417">
    <property type="entry name" value="P-loop_NTPase"/>
</dbReference>
<gene>
    <name evidence="4" type="ORF">BSA145_16085</name>
</gene>
<feature type="domain" description="ABC transporter" evidence="3">
    <location>
        <begin position="2"/>
        <end position="224"/>
    </location>
</feature>
<evidence type="ECO:0000313" key="5">
    <source>
        <dbReference type="Proteomes" id="UP000185426"/>
    </source>
</evidence>
<proteinExistence type="predicted"/>
<dbReference type="GO" id="GO:0016887">
    <property type="term" value="F:ATP hydrolysis activity"/>
    <property type="evidence" value="ECO:0007669"/>
    <property type="project" value="InterPro"/>
</dbReference>
<evidence type="ECO:0000256" key="1">
    <source>
        <dbReference type="ARBA" id="ARBA00022741"/>
    </source>
</evidence>
<name>A0A1L6ZL64_BACIA</name>
<dbReference type="EMBL" id="CP015607">
    <property type="protein sequence ID" value="APT47254.1"/>
    <property type="molecule type" value="Genomic_DNA"/>
</dbReference>
<keyword evidence="2 4" id="KW-0067">ATP-binding</keyword>
<dbReference type="SUPFAM" id="SSF52540">
    <property type="entry name" value="P-loop containing nucleoside triphosphate hydrolases"/>
    <property type="match status" value="1"/>
</dbReference>
<dbReference type="InterPro" id="IPR017871">
    <property type="entry name" value="ABC_transporter-like_CS"/>
</dbReference>
<evidence type="ECO:0000313" key="4">
    <source>
        <dbReference type="EMBL" id="APT47254.1"/>
    </source>
</evidence>
<organism evidence="4 5">
    <name type="scientific">Bacillus safensis</name>
    <dbReference type="NCBI Taxonomy" id="561879"/>
    <lineage>
        <taxon>Bacteria</taxon>
        <taxon>Bacillati</taxon>
        <taxon>Bacillota</taxon>
        <taxon>Bacilli</taxon>
        <taxon>Bacillales</taxon>
        <taxon>Bacillaceae</taxon>
        <taxon>Bacillus</taxon>
    </lineage>
</organism>
<dbReference type="Gene3D" id="3.40.50.300">
    <property type="entry name" value="P-loop containing nucleotide triphosphate hydrolases"/>
    <property type="match status" value="1"/>
</dbReference>
<dbReference type="InterPro" id="IPR003439">
    <property type="entry name" value="ABC_transporter-like_ATP-bd"/>
</dbReference>
<keyword evidence="1" id="KW-0547">Nucleotide-binding</keyword>
<dbReference type="AlphaFoldDB" id="A0A1L6ZL64"/>
<reference evidence="4 5" key="1">
    <citation type="submission" date="2016-05" db="EMBL/GenBank/DDBJ databases">
        <title>Complete Genome and Methylome Analysis of Psychrotrophic Bacterial Isolates from Antarctic Lake Untersee.</title>
        <authorList>
            <person name="Fomenkov A."/>
            <person name="Akimov V.N."/>
            <person name="Vasilyeva L.V."/>
            <person name="Andersen D."/>
            <person name="Vincze T."/>
            <person name="Roberts R.J."/>
        </authorList>
    </citation>
    <scope>NUCLEOTIDE SEQUENCE [LARGE SCALE GENOMIC DNA]</scope>
    <source>
        <strain evidence="4 5">U14-5</strain>
    </source>
</reference>
<dbReference type="Pfam" id="PF00005">
    <property type="entry name" value="ABC_tran"/>
    <property type="match status" value="1"/>
</dbReference>
<dbReference type="InterPro" id="IPR003593">
    <property type="entry name" value="AAA+_ATPase"/>
</dbReference>
<sequence length="297" mass="33486">MLQIENVSKKYGTSQALRSVTLTIPEGVCYGLIGPNGSGKSTLMKIISHIIKSYEGKVEHVGESKSALGYIPQDISLEEKLTAKVNMEFFGQIYGLKGKTLDERVEKTLKDVGLWERANDIVESFSGGMKRRLNIGCALMHAPKLILLDEPTVGVDPQSRRYIFDIINKLKEEGRTIIYVSHYMEEIESLCDYVAFIDKGNIVEEGKIDELLNRYAETSVFFESKIPNKTLTNLGYDFVTYQGGVLVKTTKPLDTLEDLAKLSKKESLVPQQLSLYRPRLEDVFFQLTGTDLRDQLQ</sequence>
<dbReference type="PROSITE" id="PS50893">
    <property type="entry name" value="ABC_TRANSPORTER_2"/>
    <property type="match status" value="1"/>
</dbReference>
<evidence type="ECO:0000259" key="3">
    <source>
        <dbReference type="PROSITE" id="PS50893"/>
    </source>
</evidence>
<dbReference type="PANTHER" id="PTHR43582">
    <property type="entry name" value="LINEARMYCIN RESISTANCE ATP-BINDING PROTEIN LNRL"/>
    <property type="match status" value="1"/>
</dbReference>
<evidence type="ECO:0000256" key="2">
    <source>
        <dbReference type="ARBA" id="ARBA00022840"/>
    </source>
</evidence>
<protein>
    <submittedName>
        <fullName evidence="4">ABC transporter ATP-binding protein</fullName>
    </submittedName>
</protein>
<dbReference type="PROSITE" id="PS00211">
    <property type="entry name" value="ABC_TRANSPORTER_1"/>
    <property type="match status" value="1"/>
</dbReference>
<dbReference type="RefSeq" id="WP_034281828.1">
    <property type="nucleotide sequence ID" value="NZ_BSBE01000001.1"/>
</dbReference>